<reference evidence="1" key="1">
    <citation type="journal article" date="2021" name="Proc. Natl. Acad. Sci. U.S.A.">
        <title>A Catalog of Tens of Thousands of Viruses from Human Metagenomes Reveals Hidden Associations with Chronic Diseases.</title>
        <authorList>
            <person name="Tisza M.J."/>
            <person name="Buck C.B."/>
        </authorList>
    </citation>
    <scope>NUCLEOTIDE SEQUENCE</scope>
    <source>
        <strain evidence="1">CttEB8</strain>
    </source>
</reference>
<name>A0A8S5P6H6_9CAUD</name>
<dbReference type="EMBL" id="BK015344">
    <property type="protein sequence ID" value="DAE02256.1"/>
    <property type="molecule type" value="Genomic_DNA"/>
</dbReference>
<proteinExistence type="predicted"/>
<sequence>MEIARDKNNNHMQAVVIDTAYNVEQGQTLKLGEGLYRFAAYEDTTFNMPFLDPNHERPVLAAIYMPAGSVEYFYVYDGTLSVVEGKLNIMGSDIQTNS</sequence>
<evidence type="ECO:0000313" key="1">
    <source>
        <dbReference type="EMBL" id="DAE02256.1"/>
    </source>
</evidence>
<organism evidence="1">
    <name type="scientific">Herelleviridae sp. cttEB8</name>
    <dbReference type="NCBI Taxonomy" id="2825832"/>
    <lineage>
        <taxon>Viruses</taxon>
        <taxon>Duplodnaviria</taxon>
        <taxon>Heunggongvirae</taxon>
        <taxon>Uroviricota</taxon>
        <taxon>Caudoviricetes</taxon>
        <taxon>Herelleviridae</taxon>
    </lineage>
</organism>
<accession>A0A8S5P6H6</accession>
<protein>
    <submittedName>
        <fullName evidence="1">Uncharacterized protein</fullName>
    </submittedName>
</protein>